<accession>A0A1Q9DHG6</accession>
<dbReference type="InterPro" id="IPR005225">
    <property type="entry name" value="Small_GTP-bd"/>
</dbReference>
<gene>
    <name evidence="3" type="primary">RAB23</name>
    <name evidence="3" type="ORF">AK812_SmicGene23319</name>
</gene>
<evidence type="ECO:0000256" key="2">
    <source>
        <dbReference type="SAM" id="MobiDB-lite"/>
    </source>
</evidence>
<feature type="compositionally biased region" description="Low complexity" evidence="2">
    <location>
        <begin position="141"/>
        <end position="160"/>
    </location>
</feature>
<dbReference type="PANTHER" id="PTHR47978">
    <property type="match status" value="1"/>
</dbReference>
<evidence type="ECO:0000256" key="1">
    <source>
        <dbReference type="ARBA" id="ARBA00022741"/>
    </source>
</evidence>
<feature type="region of interest" description="Disordered" evidence="2">
    <location>
        <begin position="762"/>
        <end position="843"/>
    </location>
</feature>
<feature type="compositionally biased region" description="Basic and acidic residues" evidence="2">
    <location>
        <begin position="675"/>
        <end position="689"/>
    </location>
</feature>
<dbReference type="InterPro" id="IPR027417">
    <property type="entry name" value="P-loop_NTPase"/>
</dbReference>
<dbReference type="NCBIfam" id="TIGR00231">
    <property type="entry name" value="small_GTP"/>
    <property type="match status" value="1"/>
</dbReference>
<feature type="compositionally biased region" description="Low complexity" evidence="2">
    <location>
        <begin position="8"/>
        <end position="18"/>
    </location>
</feature>
<dbReference type="OrthoDB" id="437289at2759"/>
<dbReference type="SMART" id="SM00175">
    <property type="entry name" value="RAB"/>
    <property type="match status" value="1"/>
</dbReference>
<dbReference type="PROSITE" id="PS51419">
    <property type="entry name" value="RAB"/>
    <property type="match status" value="1"/>
</dbReference>
<feature type="compositionally biased region" description="Basic and acidic residues" evidence="2">
    <location>
        <begin position="24"/>
        <end position="52"/>
    </location>
</feature>
<feature type="compositionally biased region" description="Basic and acidic residues" evidence="2">
    <location>
        <begin position="322"/>
        <end position="333"/>
    </location>
</feature>
<dbReference type="EMBL" id="LSRX01000535">
    <property type="protein sequence ID" value="OLP94618.1"/>
    <property type="molecule type" value="Genomic_DNA"/>
</dbReference>
<dbReference type="GO" id="GO:0003924">
    <property type="term" value="F:GTPase activity"/>
    <property type="evidence" value="ECO:0007669"/>
    <property type="project" value="InterPro"/>
</dbReference>
<dbReference type="SUPFAM" id="SSF52540">
    <property type="entry name" value="P-loop containing nucleoside triphosphate hydrolases"/>
    <property type="match status" value="1"/>
</dbReference>
<keyword evidence="4" id="KW-1185">Reference proteome</keyword>
<dbReference type="SMART" id="SM00173">
    <property type="entry name" value="RAS"/>
    <property type="match status" value="1"/>
</dbReference>
<feature type="region of interest" description="Disordered" evidence="2">
    <location>
        <begin position="858"/>
        <end position="931"/>
    </location>
</feature>
<comment type="caution">
    <text evidence="3">The sequence shown here is derived from an EMBL/GenBank/DDBJ whole genome shotgun (WGS) entry which is preliminary data.</text>
</comment>
<dbReference type="InterPro" id="IPR011993">
    <property type="entry name" value="PH-like_dom_sf"/>
</dbReference>
<keyword evidence="1" id="KW-0547">Nucleotide-binding</keyword>
<dbReference type="InterPro" id="IPR001806">
    <property type="entry name" value="Small_GTPase"/>
</dbReference>
<dbReference type="SMART" id="SM00174">
    <property type="entry name" value="RHO"/>
    <property type="match status" value="1"/>
</dbReference>
<name>A0A1Q9DHG6_SYMMI</name>
<feature type="region of interest" description="Disordered" evidence="2">
    <location>
        <begin position="1349"/>
        <end position="1388"/>
    </location>
</feature>
<feature type="compositionally biased region" description="Polar residues" evidence="2">
    <location>
        <begin position="800"/>
        <end position="814"/>
    </location>
</feature>
<feature type="region of interest" description="Disordered" evidence="2">
    <location>
        <begin position="1"/>
        <end position="379"/>
    </location>
</feature>
<evidence type="ECO:0000313" key="4">
    <source>
        <dbReference type="Proteomes" id="UP000186817"/>
    </source>
</evidence>
<dbReference type="Pfam" id="PF00071">
    <property type="entry name" value="Ras"/>
    <property type="match status" value="1"/>
</dbReference>
<evidence type="ECO:0000313" key="3">
    <source>
        <dbReference type="EMBL" id="OLP94618.1"/>
    </source>
</evidence>
<proteinExistence type="predicted"/>
<dbReference type="Proteomes" id="UP000186817">
    <property type="component" value="Unassembled WGS sequence"/>
</dbReference>
<feature type="compositionally biased region" description="Polar residues" evidence="2">
    <location>
        <begin position="762"/>
        <end position="789"/>
    </location>
</feature>
<sequence>MSESEHQAAAGRAASELASVLSRRRQEVDTKGAFFTKDRKGHADAVWNERTDSQFSPRSSERKSAIARLQGASVSPYASREASPAPQPPEDGRPKVLRRMSADATMTAPNALLEDRARRSFAPRRASTGPVLKAPIQRLGSARSASPTLAPSTSSASPPRTQRPPKAKSKATPRRSASAATEAALPSSRQPQQSPEPVRTSAAAALRTGSATEPDLSRPSGRVPAEHGAVAENIAKFEVTQAPQSAVGKLCPKVSGELGSSTPSEAEEAVPGGGGSASSHGTKEASKPVAKPATKPASKPKAASKSVCKPKAKVAASVGEDPPQRESAQESPRKAVQLPREAVEKDATSSSLRQDPQLGSKETAKAGPSSPRSPCSESSVATASTISCEESTCNSVMSELKMFRLSMHSSSNDAAALAQALAEIAQEDPVGAASLLGLPSDRSSLAATAAGYGSQPKAAPHSVTDVIAECDDFDVDVIFNVAVVGSSGTGKSCLLRRFAQGSFNDEYRRTLVTSFIEKKYRIPGGDVTFHLWDTPGEDDPLAIAESCCKRAKACVVAYSVEDRQSFEAAELWVVMLRGLCGPGLLLALAQCQSDRIASGNSGAPVTVAMGESLAGRLGIRMFATSASAGDVCEIFDYVAEELMSQAQDAEERLRNGESWQGVQWVDSRPGSSAWEGRDAASSTRDEKIRSTAPAPSEQQREVNRAVGAEQPKQCATSSGASEGAGGTDMTPQQRRTLRLSMSGVTGDTELSDLLESDVMGHTTTYDSSRQPSACSNATSTTRGLPTILTTAVGDKPPASDKQSSAEESSAVPSTDNREEDQPDKTDTGQHGQQSDLNVPKPKLGMEQSIQVKKWEALAEPEPAPSPECRSTSGEIPAGGHDSPSFALSPCGMESDVKDECQGPRASVNNTPVASQTGASDAARATPTQKISHTEVVTDPDLWQAVTEGDLRKLQDLVAAGLLRSGRVVDVNRHSIFWNALAFQQIKAPPVPPPQRKAPPPPLPEPELRGLPLAVANLRCVLQSARAGGWVAWRDLAAEMTVEDRLALAEFSSALMVVEPSRMPNAAALGETMRRRLPATAATASQVAAFLLHHFPPGSAQGVDISEVHPRRQDTLLHLCLYLRDFSACAAEVFQQLYLGIGHAWTKAALQAYRSRPTATQDTFLHCAAARLNFWVLRYALSSADAVYLLQHKNCSNQSALEVLMLKLSEVHRSPSPSLVQAPQEAERPFVDFGKYLPTTDGSQDSREPAFADVELEVEDSGEVCRVPAHRAILGAASSQTCFVMGIAPCAGEQCCASEFGAFSEVRQECGFREEIVPQIVRHSALEPKHEKTLAQCLATSPARHTDVFFNGSGVLEPKGSPSTSSRRKDREASPELEEDGSPREEEREVTTLRMLLKRFVQETVRGQSYQVLVADGSSEPCKLLLAPNLQYFQLVTDGVIHDVPLKSIKDICPGRTIQTKHTPVDLDDHCATLVLRNNECVTFRLSCIQERDEFIRCVKVLALAID</sequence>
<feature type="compositionally biased region" description="Polar residues" evidence="2">
    <location>
        <begin position="906"/>
        <end position="918"/>
    </location>
</feature>
<dbReference type="PRINTS" id="PR00449">
    <property type="entry name" value="RASTRNSFRMNG"/>
</dbReference>
<dbReference type="GO" id="GO:0005525">
    <property type="term" value="F:GTP binding"/>
    <property type="evidence" value="ECO:0007669"/>
    <property type="project" value="InterPro"/>
</dbReference>
<organism evidence="3 4">
    <name type="scientific">Symbiodinium microadriaticum</name>
    <name type="common">Dinoflagellate</name>
    <name type="synonym">Zooxanthella microadriatica</name>
    <dbReference type="NCBI Taxonomy" id="2951"/>
    <lineage>
        <taxon>Eukaryota</taxon>
        <taxon>Sar</taxon>
        <taxon>Alveolata</taxon>
        <taxon>Dinophyceae</taxon>
        <taxon>Suessiales</taxon>
        <taxon>Symbiodiniaceae</taxon>
        <taxon>Symbiodinium</taxon>
    </lineage>
</organism>
<feature type="compositionally biased region" description="Low complexity" evidence="2">
    <location>
        <begin position="287"/>
        <end position="318"/>
    </location>
</feature>
<dbReference type="CDD" id="cd18186">
    <property type="entry name" value="BTB_POZ_ZBTB_KLHL-like"/>
    <property type="match status" value="1"/>
</dbReference>
<dbReference type="Gene3D" id="2.30.29.30">
    <property type="entry name" value="Pleckstrin-homology domain (PH domain)/Phosphotyrosine-binding domain (PTB)"/>
    <property type="match status" value="1"/>
</dbReference>
<feature type="region of interest" description="Disordered" evidence="2">
    <location>
        <begin position="663"/>
        <end position="733"/>
    </location>
</feature>
<feature type="compositionally biased region" description="Basic residues" evidence="2">
    <location>
        <begin position="163"/>
        <end position="173"/>
    </location>
</feature>
<protein>
    <submittedName>
        <fullName evidence="3">Ras-related protein Rab-23</fullName>
    </submittedName>
</protein>
<feature type="compositionally biased region" description="Low complexity" evidence="2">
    <location>
        <begin position="368"/>
        <end position="379"/>
    </location>
</feature>
<reference evidence="3 4" key="1">
    <citation type="submission" date="2016-02" db="EMBL/GenBank/DDBJ databases">
        <title>Genome analysis of coral dinoflagellate symbionts highlights evolutionary adaptations to a symbiotic lifestyle.</title>
        <authorList>
            <person name="Aranda M."/>
            <person name="Li Y."/>
            <person name="Liew Y.J."/>
            <person name="Baumgarten S."/>
            <person name="Simakov O."/>
            <person name="Wilson M."/>
            <person name="Piel J."/>
            <person name="Ashoor H."/>
            <person name="Bougouffa S."/>
            <person name="Bajic V.B."/>
            <person name="Ryu T."/>
            <person name="Ravasi T."/>
            <person name="Bayer T."/>
            <person name="Micklem G."/>
            <person name="Kim H."/>
            <person name="Bhak J."/>
            <person name="Lajeunesse T.C."/>
            <person name="Voolstra C.R."/>
        </authorList>
    </citation>
    <scope>NUCLEOTIDE SEQUENCE [LARGE SCALE GENOMIC DNA]</scope>
    <source>
        <strain evidence="3 4">CCMP2467</strain>
    </source>
</reference>
<feature type="compositionally biased region" description="Low complexity" evidence="2">
    <location>
        <begin position="186"/>
        <end position="195"/>
    </location>
</feature>
<dbReference type="Gene3D" id="3.40.50.300">
    <property type="entry name" value="P-loop containing nucleotide triphosphate hydrolases"/>
    <property type="match status" value="1"/>
</dbReference>